<dbReference type="Gene3D" id="2.60.40.1180">
    <property type="entry name" value="Golgi alpha-mannosidase II"/>
    <property type="match status" value="1"/>
</dbReference>
<dbReference type="PANTHER" id="PTHR43053">
    <property type="entry name" value="GLYCOSIDASE FAMILY 31"/>
    <property type="match status" value="1"/>
</dbReference>
<feature type="domain" description="Golvesin/Xly CBD-like" evidence="4">
    <location>
        <begin position="902"/>
        <end position="1011"/>
    </location>
</feature>
<feature type="domain" description="Glycosyl hydrolase family 31 C-terminal" evidence="3">
    <location>
        <begin position="593"/>
        <end position="685"/>
    </location>
</feature>
<organism evidence="5 6">
    <name type="scientific">Tessaracoccus oleiagri</name>
    <dbReference type="NCBI Taxonomy" id="686624"/>
    <lineage>
        <taxon>Bacteria</taxon>
        <taxon>Bacillati</taxon>
        <taxon>Actinomycetota</taxon>
        <taxon>Actinomycetes</taxon>
        <taxon>Propionibacteriales</taxon>
        <taxon>Propionibacteriaceae</taxon>
        <taxon>Tessaracoccus</taxon>
    </lineage>
</organism>
<dbReference type="RefSeq" id="WP_176761618.1">
    <property type="nucleotide sequence ID" value="NZ_FNGP01000001.1"/>
</dbReference>
<dbReference type="Pfam" id="PF21365">
    <property type="entry name" value="Glyco_hydro_31_3rd"/>
    <property type="match status" value="1"/>
</dbReference>
<sequence length="1015" mass="109086">MPMGFTESDAFITLHDDNANITITKEGFRYSIADAAGAVLAPAHAQSGLVLGGADAVGTELLSATAESLRLAVTTSSDDVVEVDVSLTGGVIEMTVDEVPGSKTIDFRTGAVGPAYGLGDYGSHANGMIDEGTPCGGNVDARHTSELSGAIFDNMTNQGSCKRFISNFVVFPQQGLAQVLFEEGSKRVALTEDENRLGANNATEVDSLYYFVGDMPKVYADYKAAREAEGYPEVTPRQMLFELGWESYGALAWNTLQAPVEATVRGYAEHGYDLAWGVVGSGFWPGPRGNGIEGTTTSFGMWDDACDYNPADGSYPDMDCPRYPEPDRLKATFKELGMDLLLGIRNNFKAPDKSEYYNEHYDGEFAQYALENDYFLRDADGELVTVEKTGYPKGPNYILDAPNAAALEWYVEQSRLWGVDGFKEDAMLYEPVFAQDGIWNPLLKALHEAGDSVIVRNALYSVPGDVVRNNDTYYGTGANYNEDPDRLPVNMLNFAASAAPNVYADYVGGTPSAGGMTDPAYQDYFVRNAWLLAVSPTMAMGRGPWEMDDPQVDGDQGEQYAESVFKATQFHQRLVPYLYDAALDSNRTGYPSTMTPLPIAFPDDPNTYHLASKEARQYSWLLGENILATPVFGSDFESAHTRDVYLPEGEWIDYETGGRFSGRRTLQSYPLGTDRVPAFVGGSGILVEREDGALKARIFPVGERQDEYKMDGAGEGLSIKLMNTGWDPELLRVVDRSGGGRVDFEIDPITGAVEFDVEPGHSYQLNAGGQSDDTIERPSGSNAPVSGLDYTVNDDGRYTLTWQPVEGALGYTAAVTGACGVAGTAEVGSTAGATELNIGHQPGAGGTYTVTAWTSGGATQPSAPLTIERIIAPTTEPVIVTNESTTGTCDPATPPYLEEPASAWRQSSVKAWDGSATRYSGTAGASATWSADLSPGTYQVAVWYPASPGTPAARYDVLGASEAASVTLDQRSGGGQWIVLGEWDFDGSSEAQVRVTREGSGNLRADSARFTPVDS</sequence>
<evidence type="ECO:0000256" key="2">
    <source>
        <dbReference type="ARBA" id="ARBA00023295"/>
    </source>
</evidence>
<dbReference type="SUPFAM" id="SSF51445">
    <property type="entry name" value="(Trans)glycosidases"/>
    <property type="match status" value="1"/>
</dbReference>
<dbReference type="Gene3D" id="3.20.20.80">
    <property type="entry name" value="Glycosidases"/>
    <property type="match status" value="2"/>
</dbReference>
<dbReference type="InterPro" id="IPR013780">
    <property type="entry name" value="Glyco_hydro_b"/>
</dbReference>
<evidence type="ECO:0000256" key="1">
    <source>
        <dbReference type="ARBA" id="ARBA00022801"/>
    </source>
</evidence>
<dbReference type="PANTHER" id="PTHR43053:SF4">
    <property type="entry name" value="MYOGENESIS-REGULATING GLYCOSIDASE"/>
    <property type="match status" value="1"/>
</dbReference>
<evidence type="ECO:0000259" key="3">
    <source>
        <dbReference type="Pfam" id="PF21365"/>
    </source>
</evidence>
<evidence type="ECO:0000259" key="4">
    <source>
        <dbReference type="Pfam" id="PF25275"/>
    </source>
</evidence>
<name>A0A1G9HKI6_9ACTN</name>
<dbReference type="STRING" id="686624.SAMN04488242_0373"/>
<dbReference type="InterPro" id="IPR017853">
    <property type="entry name" value="GH"/>
</dbReference>
<proteinExistence type="predicted"/>
<reference evidence="5 6" key="1">
    <citation type="submission" date="2016-10" db="EMBL/GenBank/DDBJ databases">
        <authorList>
            <person name="de Groot N.N."/>
        </authorList>
    </citation>
    <scope>NUCLEOTIDE SEQUENCE [LARGE SCALE GENOMIC DNA]</scope>
    <source>
        <strain evidence="5 6">CGMCC 1.9159</strain>
    </source>
</reference>
<accession>A0A1G9HKI6</accession>
<dbReference type="AlphaFoldDB" id="A0A1G9HKI6"/>
<keyword evidence="1 5" id="KW-0378">Hydrolase</keyword>
<dbReference type="SUPFAM" id="SSF51011">
    <property type="entry name" value="Glycosyl hydrolase domain"/>
    <property type="match status" value="1"/>
</dbReference>
<dbReference type="Pfam" id="PF25275">
    <property type="entry name" value="Golvesin_C"/>
    <property type="match status" value="1"/>
</dbReference>
<keyword evidence="2" id="KW-0326">Glycosidase</keyword>
<dbReference type="InterPro" id="IPR048395">
    <property type="entry name" value="Glyco_hydro_31_C"/>
</dbReference>
<dbReference type="InterPro" id="IPR050985">
    <property type="entry name" value="Alpha-glycosidase_related"/>
</dbReference>
<dbReference type="Proteomes" id="UP000199475">
    <property type="component" value="Unassembled WGS sequence"/>
</dbReference>
<dbReference type="GO" id="GO:0016798">
    <property type="term" value="F:hydrolase activity, acting on glycosyl bonds"/>
    <property type="evidence" value="ECO:0007669"/>
    <property type="project" value="UniProtKB-KW"/>
</dbReference>
<dbReference type="EMBL" id="FNGP01000001">
    <property type="protein sequence ID" value="SDL13511.1"/>
    <property type="molecule type" value="Genomic_DNA"/>
</dbReference>
<evidence type="ECO:0000313" key="6">
    <source>
        <dbReference type="Proteomes" id="UP000199475"/>
    </source>
</evidence>
<dbReference type="InterPro" id="IPR033803">
    <property type="entry name" value="CBD-like_Golvesin-Xly"/>
</dbReference>
<evidence type="ECO:0000313" key="5">
    <source>
        <dbReference type="EMBL" id="SDL13511.1"/>
    </source>
</evidence>
<protein>
    <submittedName>
        <fullName evidence="5">Glycosyl hydrolases family 31</fullName>
    </submittedName>
</protein>
<keyword evidence="6" id="KW-1185">Reference proteome</keyword>
<gene>
    <name evidence="5" type="ORF">SAMN04488242_0373</name>
</gene>